<dbReference type="EMBL" id="JAWDGP010005269">
    <property type="protein sequence ID" value="KAK3758472.1"/>
    <property type="molecule type" value="Genomic_DNA"/>
</dbReference>
<accession>A0AAE0YYA8</accession>
<sequence length="71" mass="7677">MQLFLSAPTRPIIVRDSRGRAPLRPAPIPRNGFSIDLPCLAMCEWTKPRPITGSALHAKSAPLLATEKTAA</sequence>
<name>A0AAE0YYA8_9GAST</name>
<evidence type="ECO:0000313" key="1">
    <source>
        <dbReference type="EMBL" id="KAK3758472.1"/>
    </source>
</evidence>
<proteinExistence type="predicted"/>
<protein>
    <submittedName>
        <fullName evidence="1">Uncharacterized protein</fullName>
    </submittedName>
</protein>
<dbReference type="AlphaFoldDB" id="A0AAE0YYA8"/>
<evidence type="ECO:0000313" key="2">
    <source>
        <dbReference type="Proteomes" id="UP001283361"/>
    </source>
</evidence>
<reference evidence="1" key="1">
    <citation type="journal article" date="2023" name="G3 (Bethesda)">
        <title>A reference genome for the long-term kleptoplast-retaining sea slug Elysia crispata morphotype clarki.</title>
        <authorList>
            <person name="Eastman K.E."/>
            <person name="Pendleton A.L."/>
            <person name="Shaikh M.A."/>
            <person name="Suttiyut T."/>
            <person name="Ogas R."/>
            <person name="Tomko P."/>
            <person name="Gavelis G."/>
            <person name="Widhalm J.R."/>
            <person name="Wisecaver J.H."/>
        </authorList>
    </citation>
    <scope>NUCLEOTIDE SEQUENCE</scope>
    <source>
        <strain evidence="1">ECLA1</strain>
    </source>
</reference>
<gene>
    <name evidence="1" type="ORF">RRG08_058742</name>
</gene>
<organism evidence="1 2">
    <name type="scientific">Elysia crispata</name>
    <name type="common">lettuce slug</name>
    <dbReference type="NCBI Taxonomy" id="231223"/>
    <lineage>
        <taxon>Eukaryota</taxon>
        <taxon>Metazoa</taxon>
        <taxon>Spiralia</taxon>
        <taxon>Lophotrochozoa</taxon>
        <taxon>Mollusca</taxon>
        <taxon>Gastropoda</taxon>
        <taxon>Heterobranchia</taxon>
        <taxon>Euthyneura</taxon>
        <taxon>Panpulmonata</taxon>
        <taxon>Sacoglossa</taxon>
        <taxon>Placobranchoidea</taxon>
        <taxon>Plakobranchidae</taxon>
        <taxon>Elysia</taxon>
    </lineage>
</organism>
<dbReference type="Proteomes" id="UP001283361">
    <property type="component" value="Unassembled WGS sequence"/>
</dbReference>
<keyword evidence="2" id="KW-1185">Reference proteome</keyword>
<comment type="caution">
    <text evidence="1">The sequence shown here is derived from an EMBL/GenBank/DDBJ whole genome shotgun (WGS) entry which is preliminary data.</text>
</comment>